<feature type="region of interest" description="Disordered" evidence="5">
    <location>
        <begin position="197"/>
        <end position="234"/>
    </location>
</feature>
<keyword evidence="3" id="KW-0804">Transcription</keyword>
<protein>
    <recommendedName>
        <fullName evidence="11">RNA polymerase II-associated protein 1 C-terminal domain-containing protein</fullName>
    </recommendedName>
</protein>
<feature type="compositionally biased region" description="Basic residues" evidence="5">
    <location>
        <begin position="113"/>
        <end position="127"/>
    </location>
</feature>
<evidence type="ECO:0000256" key="2">
    <source>
        <dbReference type="ARBA" id="ARBA00009953"/>
    </source>
</evidence>
<feature type="region of interest" description="Disordered" evidence="5">
    <location>
        <begin position="30"/>
        <end position="49"/>
    </location>
</feature>
<reference evidence="9" key="1">
    <citation type="submission" date="2022-12" db="EMBL/GenBank/DDBJ databases">
        <authorList>
            <person name="Webb A."/>
        </authorList>
    </citation>
    <scope>NUCLEOTIDE SEQUENCE</scope>
    <source>
        <strain evidence="9">Hp1</strain>
    </source>
</reference>
<feature type="region of interest" description="Disordered" evidence="5">
    <location>
        <begin position="89"/>
        <end position="139"/>
    </location>
</feature>
<evidence type="ECO:0000256" key="4">
    <source>
        <dbReference type="ARBA" id="ARBA00023242"/>
    </source>
</evidence>
<feature type="domain" description="RPAP1 C-terminal" evidence="6">
    <location>
        <begin position="303"/>
        <end position="366"/>
    </location>
</feature>
<feature type="compositionally biased region" description="Basic and acidic residues" evidence="5">
    <location>
        <begin position="210"/>
        <end position="234"/>
    </location>
</feature>
<evidence type="ECO:0000259" key="7">
    <source>
        <dbReference type="Pfam" id="PF08621"/>
    </source>
</evidence>
<comment type="similarity">
    <text evidence="2">Belongs to the RPAP1 family.</text>
</comment>
<feature type="domain" description="RPAP1/MINIYO-like TPR repeats" evidence="8">
    <location>
        <begin position="1129"/>
        <end position="1243"/>
    </location>
</feature>
<evidence type="ECO:0008006" key="11">
    <source>
        <dbReference type="Google" id="ProtNLM"/>
    </source>
</evidence>
<evidence type="ECO:0000256" key="5">
    <source>
        <dbReference type="SAM" id="MobiDB-lite"/>
    </source>
</evidence>
<gene>
    <name evidence="9" type="ORF">HBR001_LOCUS3146</name>
</gene>
<feature type="compositionally biased region" description="Basic and acidic residues" evidence="5">
    <location>
        <begin position="130"/>
        <end position="139"/>
    </location>
</feature>
<evidence type="ECO:0000256" key="3">
    <source>
        <dbReference type="ARBA" id="ARBA00023163"/>
    </source>
</evidence>
<name>A0AAV0TKV0_HYABA</name>
<comment type="subcellular location">
    <subcellularLocation>
        <location evidence="1">Nucleus</location>
    </subcellularLocation>
</comment>
<evidence type="ECO:0000259" key="6">
    <source>
        <dbReference type="Pfam" id="PF08620"/>
    </source>
</evidence>
<dbReference type="Pfam" id="PF25766">
    <property type="entry name" value="TPR_RPAP1"/>
    <property type="match status" value="1"/>
</dbReference>
<evidence type="ECO:0000313" key="9">
    <source>
        <dbReference type="EMBL" id="CAI5723551.1"/>
    </source>
</evidence>
<keyword evidence="10" id="KW-1185">Reference proteome</keyword>
<feature type="domain" description="RPAP1 N-terminal" evidence="7">
    <location>
        <begin position="143"/>
        <end position="184"/>
    </location>
</feature>
<dbReference type="InterPro" id="IPR057989">
    <property type="entry name" value="TPR_RPAP1/MINIYO-like"/>
</dbReference>
<dbReference type="PANTHER" id="PTHR21483">
    <property type="entry name" value="RNA POLYMERASE II-ASSOCIATED PROTEIN 1"/>
    <property type="match status" value="1"/>
</dbReference>
<dbReference type="GO" id="GO:0006366">
    <property type="term" value="P:transcription by RNA polymerase II"/>
    <property type="evidence" value="ECO:0007669"/>
    <property type="project" value="InterPro"/>
</dbReference>
<evidence type="ECO:0000313" key="10">
    <source>
        <dbReference type="Proteomes" id="UP001162031"/>
    </source>
</evidence>
<keyword evidence="4" id="KW-0539">Nucleus</keyword>
<dbReference type="Pfam" id="PF08620">
    <property type="entry name" value="RPAP1_C"/>
    <property type="match status" value="1"/>
</dbReference>
<accession>A0AAV0TKV0</accession>
<dbReference type="EMBL" id="CANTFL010000484">
    <property type="protein sequence ID" value="CAI5723551.1"/>
    <property type="molecule type" value="Genomic_DNA"/>
</dbReference>
<evidence type="ECO:0000256" key="1">
    <source>
        <dbReference type="ARBA" id="ARBA00004123"/>
    </source>
</evidence>
<dbReference type="PANTHER" id="PTHR21483:SF18">
    <property type="entry name" value="RNA POLYMERASE II-ASSOCIATED PROTEIN 1"/>
    <property type="match status" value="1"/>
</dbReference>
<evidence type="ECO:0000259" key="8">
    <source>
        <dbReference type="Pfam" id="PF25766"/>
    </source>
</evidence>
<dbReference type="InterPro" id="IPR013929">
    <property type="entry name" value="RPAP1_C"/>
</dbReference>
<dbReference type="InterPro" id="IPR039913">
    <property type="entry name" value="RPAP1/Rba50"/>
</dbReference>
<dbReference type="Pfam" id="PF08621">
    <property type="entry name" value="RPAP1_N"/>
    <property type="match status" value="1"/>
</dbReference>
<dbReference type="InterPro" id="IPR013930">
    <property type="entry name" value="RPAP1_N"/>
</dbReference>
<sequence>MTSSIDMDAELAQLVREQELFLQLQKRPSATVTRCGSAPERASDGHPNPELVDPAPGHDAGQMLKNVVERHATVSVGLNERLVLRGLNPKNPLGFPSVARRQGLGDKKDDRRGRTKTSRFGRRRRAAQLHADKKTSDTEEMRAIDAMNRARVRDMSAQEVQEAQQELVQTLDAQLIAKLRSRRQTVEVRASIHSTERARVLTEEEEKEEAADGKDGVDGKDGGDGKYGDDGEEGVTREMHTTHMMQQLAAVKTDEELQAQVELLPLEERVKLEWTQRQSGTIKDRRRSGQHQARCFADATLERFDLDGNLLEATDAELPVHSGLFHHGDDPEAAGYTVPELLHLARSTVASQRAIALQVVAKILHRRQLLANASLPLVPRTLPRDMAMTLRIVLDDHNYTVLGAAVSALHAFVVPVETDDCLLEKRLYPELKHGTVVLPPRVHLHRNGHGAQTNIEDCDSYDAEEVVYIDTSEADDGSSISDEDIAALDPVQALLNMELGTRLCYVLDTIQLPDQNVTEKMLEILTAVALHSPRAAHELSSNARLLRLLQQQYIESEEVLTFQEGNARSLRLSLKALQLVRGLCQGHRSVASALLANGVIQSTKGFLALENMSTDENDEEAVALFGEMQVESLRIWRTLLGYGLDFHCFAYLFPLLSGFTYSCSGASSARNSALFAALEAFCGLGAVHEAQHYFNQLGFFLSAAKDVFVRSVRSSSVLKDHTALVLLSTVLRFLSAASTHAVKYNLETSGLMEVLKLVQSHEVTRNLLPRLHETVAKRDLLLAIVRFHGQMVANGLLPDDVDDGEIAQTFLREVKAPLLAAATCAVASSSSRFSFASIQACELTLLSGDLIAAGENVIANSDVEFVQNVYRQALILMERVGRGGEHLIARLFAQVLFHKRVLLLLGVFYEEADAARMSHVLVPIYQALVNVTHEQEEHHAHIFAGASTTKRLSHHMRLPQKEQTFTHSNLPLPNFWMLCPLSRIEYCGSGESSRGSDVNPTRAQSDEVKLVLSATCRYVFELERLAPQMTFIAPIAKLQPEDKLFHLLHVFFAGSDVLFDNHVDTALRQLLPTLVQPILRPLGDSRGLYKGILRNLKRIESLESGKVDEPSMSQRAVSFTSDELQVMTFVEKLMCEFTTTSYGNSHFAHCVTLLLARDFPLELRRFVWQELHESHLLHTLAPFETCSSELFMRCTRGGATLAADAKMLQLMQQVVCKNQVSPARGAFAYSLAIHHLFVYLFEERGDGALTFARQHVAQILIAEASLAIWGHLLSYDASMNSSMLTSEYGHPLPERVAKIQTQAALSSDQLSAFETIVSGLKSASTME</sequence>
<organism evidence="9 10">
    <name type="scientific">Hyaloperonospora brassicae</name>
    <name type="common">Brassica downy mildew</name>
    <name type="synonym">Peronospora brassicae</name>
    <dbReference type="NCBI Taxonomy" id="162125"/>
    <lineage>
        <taxon>Eukaryota</taxon>
        <taxon>Sar</taxon>
        <taxon>Stramenopiles</taxon>
        <taxon>Oomycota</taxon>
        <taxon>Peronosporomycetes</taxon>
        <taxon>Peronosporales</taxon>
        <taxon>Peronosporaceae</taxon>
        <taxon>Hyaloperonospora</taxon>
    </lineage>
</organism>
<dbReference type="Proteomes" id="UP001162031">
    <property type="component" value="Unassembled WGS sequence"/>
</dbReference>
<proteinExistence type="inferred from homology"/>
<comment type="caution">
    <text evidence="9">The sequence shown here is derived from an EMBL/GenBank/DDBJ whole genome shotgun (WGS) entry which is preliminary data.</text>
</comment>
<feature type="compositionally biased region" description="Basic and acidic residues" evidence="5">
    <location>
        <begin position="103"/>
        <end position="112"/>
    </location>
</feature>